<evidence type="ECO:0008006" key="3">
    <source>
        <dbReference type="Google" id="ProtNLM"/>
    </source>
</evidence>
<organism evidence="1 2">
    <name type="scientific">Frondihabitans sucicola</name>
    <dbReference type="NCBI Taxonomy" id="1268041"/>
    <lineage>
        <taxon>Bacteria</taxon>
        <taxon>Bacillati</taxon>
        <taxon>Actinomycetota</taxon>
        <taxon>Actinomycetes</taxon>
        <taxon>Micrococcales</taxon>
        <taxon>Microbacteriaceae</taxon>
        <taxon>Frondihabitans</taxon>
    </lineage>
</organism>
<proteinExistence type="predicted"/>
<name>A0ABN6Y5B4_9MICO</name>
<keyword evidence="2" id="KW-1185">Reference proteome</keyword>
<dbReference type="Pfam" id="PF13541">
    <property type="entry name" value="ChlI"/>
    <property type="match status" value="1"/>
</dbReference>
<dbReference type="InterPro" id="IPR020568">
    <property type="entry name" value="Ribosomal_Su5_D2-typ_SF"/>
</dbReference>
<evidence type="ECO:0000313" key="1">
    <source>
        <dbReference type="EMBL" id="BDZ51170.1"/>
    </source>
</evidence>
<gene>
    <name evidence="1" type="ORF">GCM10025867_34110</name>
</gene>
<dbReference type="Gene3D" id="3.30.230.10">
    <property type="match status" value="1"/>
</dbReference>
<dbReference type="InterPro" id="IPR014721">
    <property type="entry name" value="Ribsml_uS5_D2-typ_fold_subgr"/>
</dbReference>
<dbReference type="SUPFAM" id="SSF54211">
    <property type="entry name" value="Ribosomal protein S5 domain 2-like"/>
    <property type="match status" value="1"/>
</dbReference>
<evidence type="ECO:0000313" key="2">
    <source>
        <dbReference type="Proteomes" id="UP001321486"/>
    </source>
</evidence>
<accession>A0ABN6Y5B4</accession>
<dbReference type="EMBL" id="AP027732">
    <property type="protein sequence ID" value="BDZ51170.1"/>
    <property type="molecule type" value="Genomic_DNA"/>
</dbReference>
<reference evidence="2" key="1">
    <citation type="journal article" date="2019" name="Int. J. Syst. Evol. Microbiol.">
        <title>The Global Catalogue of Microorganisms (GCM) 10K type strain sequencing project: providing services to taxonomists for standard genome sequencing and annotation.</title>
        <authorList>
            <consortium name="The Broad Institute Genomics Platform"/>
            <consortium name="The Broad Institute Genome Sequencing Center for Infectious Disease"/>
            <person name="Wu L."/>
            <person name="Ma J."/>
        </authorList>
    </citation>
    <scope>NUCLEOTIDE SEQUENCE [LARGE SCALE GENOMIC DNA]</scope>
    <source>
        <strain evidence="2">NBRC 108728</strain>
    </source>
</reference>
<sequence>MSVARTRVITLMGLNGSVVEVEADLSDGLPGFLLIGLPDASLGEARDRVRAAAANSGCVLPPKKLTINLSPASLPKHGSSFDLGIAVAALAAADLVSHRSISEVVHLGELGLDGRLRPVQGILPSVLGAARAGAEVVMVPAANAEEASLVPGVRVVGVASLREAAIWHGGDFTSIDVDPVLSSAAAPQSAPELELADVIGNTEAVEALIAAASGGTTS</sequence>
<protein>
    <recommendedName>
        <fullName evidence="3">ATP-binding protein</fullName>
    </recommendedName>
</protein>
<dbReference type="Proteomes" id="UP001321486">
    <property type="component" value="Chromosome"/>
</dbReference>